<name>A0A172ZHK5_9BACL</name>
<evidence type="ECO:0000313" key="2">
    <source>
        <dbReference type="Proteomes" id="UP000078148"/>
    </source>
</evidence>
<dbReference type="OrthoDB" id="2679767at2"/>
<dbReference type="AlphaFoldDB" id="A0A172ZHK5"/>
<proteinExistence type="predicted"/>
<organism evidence="1 2">
    <name type="scientific">Paenibacillus bovis</name>
    <dbReference type="NCBI Taxonomy" id="1616788"/>
    <lineage>
        <taxon>Bacteria</taxon>
        <taxon>Bacillati</taxon>
        <taxon>Bacillota</taxon>
        <taxon>Bacilli</taxon>
        <taxon>Bacillales</taxon>
        <taxon>Paenibacillaceae</taxon>
        <taxon>Paenibacillus</taxon>
    </lineage>
</organism>
<gene>
    <name evidence="1" type="ORF">AR543_11840</name>
</gene>
<protein>
    <submittedName>
        <fullName evidence="1">Uncharacterized protein</fullName>
    </submittedName>
</protein>
<dbReference type="EMBL" id="CP013023">
    <property type="protein sequence ID" value="ANF96630.1"/>
    <property type="molecule type" value="Genomic_DNA"/>
</dbReference>
<keyword evidence="2" id="KW-1185">Reference proteome</keyword>
<dbReference type="RefSeq" id="WP_060534652.1">
    <property type="nucleotide sequence ID" value="NZ_CP013023.1"/>
</dbReference>
<accession>A0A172ZHK5</accession>
<reference evidence="2" key="1">
    <citation type="submission" date="2015-10" db="EMBL/GenBank/DDBJ databases">
        <title>Genome of Paenibacillus bovis sp. nov.</title>
        <authorList>
            <person name="Wu Z."/>
            <person name="Gao C."/>
            <person name="Liu Z."/>
            <person name="Zheng H."/>
        </authorList>
    </citation>
    <scope>NUCLEOTIDE SEQUENCE [LARGE SCALE GENOMIC DNA]</scope>
    <source>
        <strain evidence="2">BD3526</strain>
    </source>
</reference>
<evidence type="ECO:0000313" key="1">
    <source>
        <dbReference type="EMBL" id="ANF96630.1"/>
    </source>
</evidence>
<dbReference type="Proteomes" id="UP000078148">
    <property type="component" value="Chromosome"/>
</dbReference>
<dbReference type="KEGG" id="pbv:AR543_11840"/>
<sequence>MDSIRLEQIIEAIEKGKMRGYDEIVTGSPADKDLSSKDLSGEPANLIQYALQKKGDVYVAYFFMIAVDRMHLYEDEAIEQSVSFPERNQAIDFLIARGAKIERFAPFRGQRPFS</sequence>
<reference evidence="1 2" key="2">
    <citation type="journal article" date="2016" name="Int. J. Syst. Evol. Microbiol.">
        <title>Paenibacillus bovis sp. nov., isolated from raw yak (Bos grunniens) milk.</title>
        <authorList>
            <person name="Gao C."/>
            <person name="Han J."/>
            <person name="Liu Z."/>
            <person name="Xu X."/>
            <person name="Hang F."/>
            <person name="Wu Z."/>
        </authorList>
    </citation>
    <scope>NUCLEOTIDE SEQUENCE [LARGE SCALE GENOMIC DNA]</scope>
    <source>
        <strain evidence="1 2">BD3526</strain>
    </source>
</reference>